<evidence type="ECO:0000313" key="2">
    <source>
        <dbReference type="Proteomes" id="UP001501570"/>
    </source>
</evidence>
<accession>A0ABP9RNW5</accession>
<reference evidence="2" key="1">
    <citation type="journal article" date="2019" name="Int. J. Syst. Evol. Microbiol.">
        <title>The Global Catalogue of Microorganisms (GCM) 10K type strain sequencing project: providing services to taxonomists for standard genome sequencing and annotation.</title>
        <authorList>
            <consortium name="The Broad Institute Genomics Platform"/>
            <consortium name="The Broad Institute Genome Sequencing Center for Infectious Disease"/>
            <person name="Wu L."/>
            <person name="Ma J."/>
        </authorList>
    </citation>
    <scope>NUCLEOTIDE SEQUENCE [LARGE SCALE GENOMIC DNA]</scope>
    <source>
        <strain evidence="2">JCM 18304</strain>
    </source>
</reference>
<proteinExistence type="predicted"/>
<gene>
    <name evidence="1" type="ORF">GCM10023322_15340</name>
</gene>
<name>A0ABP9RNW5_9ACTN</name>
<dbReference type="Proteomes" id="UP001501570">
    <property type="component" value="Unassembled WGS sequence"/>
</dbReference>
<dbReference type="EMBL" id="BAABJQ010000004">
    <property type="protein sequence ID" value="GAA5181222.1"/>
    <property type="molecule type" value="Genomic_DNA"/>
</dbReference>
<organism evidence="1 2">
    <name type="scientific">Rugosimonospora acidiphila</name>
    <dbReference type="NCBI Taxonomy" id="556531"/>
    <lineage>
        <taxon>Bacteria</taxon>
        <taxon>Bacillati</taxon>
        <taxon>Actinomycetota</taxon>
        <taxon>Actinomycetes</taxon>
        <taxon>Micromonosporales</taxon>
        <taxon>Micromonosporaceae</taxon>
        <taxon>Rugosimonospora</taxon>
    </lineage>
</organism>
<dbReference type="NCBIfam" id="TIGR02122">
    <property type="entry name" value="TRAP_TAXI"/>
    <property type="match status" value="1"/>
</dbReference>
<evidence type="ECO:0000313" key="1">
    <source>
        <dbReference type="EMBL" id="GAA5181222.1"/>
    </source>
</evidence>
<dbReference type="PANTHER" id="PTHR42941:SF1">
    <property type="entry name" value="SLL1037 PROTEIN"/>
    <property type="match status" value="1"/>
</dbReference>
<keyword evidence="2" id="KW-1185">Reference proteome</keyword>
<dbReference type="Pfam" id="PF16868">
    <property type="entry name" value="NMT1_3"/>
    <property type="match status" value="1"/>
</dbReference>
<dbReference type="Gene3D" id="3.40.190.10">
    <property type="entry name" value="Periplasmic binding protein-like II"/>
    <property type="match status" value="2"/>
</dbReference>
<protein>
    <submittedName>
        <fullName evidence="1">TAXI family TRAP transporter solute-binding subunit</fullName>
    </submittedName>
</protein>
<dbReference type="PANTHER" id="PTHR42941">
    <property type="entry name" value="SLL1037 PROTEIN"/>
    <property type="match status" value="1"/>
</dbReference>
<dbReference type="InterPro" id="IPR011852">
    <property type="entry name" value="TRAP_TAXI"/>
</dbReference>
<sequence>MLALAGCAAATDPASKLYHQGELAIGTGNPTGVFYEVGAAYADVINRHLSGYEAVAAPTNGSVDNLNRLASGNVDVGLVFADNAADSLHGTGTFQGKPQKLRALARIYNNYAHVIVRTDRGIESVADMRSKRISTSTHSSGTEVMAIRMLTAAGLNPTKEVDMLPMSLGETTTAMASGTIDGMFWSGGLPTTGVGDLFRQAAGKVRFLPVDGLIPQLSKLYGAGIYTKATLPKATYGLSADVPTVAEPNMIVVDAGMPSDLAYRLTGLLFDYQSELARVHPVANDILRNTAPDTNPVPLHPGAARFYRT</sequence>
<dbReference type="SUPFAM" id="SSF53850">
    <property type="entry name" value="Periplasmic binding protein-like II"/>
    <property type="match status" value="1"/>
</dbReference>
<comment type="caution">
    <text evidence="1">The sequence shown here is derived from an EMBL/GenBank/DDBJ whole genome shotgun (WGS) entry which is preliminary data.</text>
</comment>